<comment type="caution">
    <text evidence="1">The sequence shown here is derived from an EMBL/GenBank/DDBJ whole genome shotgun (WGS) entry which is preliminary data.</text>
</comment>
<dbReference type="EMBL" id="BJCL01000012">
    <property type="protein sequence ID" value="GCL64921.1"/>
    <property type="molecule type" value="Genomic_DNA"/>
</dbReference>
<name>A0A480AU39_9BURK</name>
<dbReference type="AlphaFoldDB" id="A0A480AU39"/>
<sequence>MLVSLADRSCQKSSIPKVDPVAYADQTDPLEMSMTTVSITRCPPITLPERGLRFLAAGLLAAADGWRRRQLQRADARQQRLDAALSEDLSPALLRDIGAPAWLEVAARARRAADDQRLQAQRLDACRMFL</sequence>
<reference evidence="2" key="1">
    <citation type="submission" date="2019-03" db="EMBL/GenBank/DDBJ databases">
        <title>Aquabacterium pictum sp.nov., the first bacteriochlorophyll a-containing freshwater bacterium in the genus Aquabacterium of the class Betaproteobacteria.</title>
        <authorList>
            <person name="Hirose S."/>
            <person name="Tank M."/>
            <person name="Hara E."/>
            <person name="Tamaki H."/>
            <person name="Takaichi S."/>
            <person name="Haruta S."/>
            <person name="Hanada S."/>
        </authorList>
    </citation>
    <scope>NUCLEOTIDE SEQUENCE [LARGE SCALE GENOMIC DNA]</scope>
    <source>
        <strain evidence="2">W35</strain>
    </source>
</reference>
<organism evidence="1 2">
    <name type="scientific">Pseudaquabacterium pictum</name>
    <dbReference type="NCBI Taxonomy" id="2315236"/>
    <lineage>
        <taxon>Bacteria</taxon>
        <taxon>Pseudomonadati</taxon>
        <taxon>Pseudomonadota</taxon>
        <taxon>Betaproteobacteria</taxon>
        <taxon>Burkholderiales</taxon>
        <taxon>Sphaerotilaceae</taxon>
        <taxon>Pseudaquabacterium</taxon>
    </lineage>
</organism>
<evidence type="ECO:0000313" key="2">
    <source>
        <dbReference type="Proteomes" id="UP000301751"/>
    </source>
</evidence>
<proteinExistence type="predicted"/>
<gene>
    <name evidence="1" type="ORF">AQPW35_40020</name>
</gene>
<evidence type="ECO:0008006" key="3">
    <source>
        <dbReference type="Google" id="ProtNLM"/>
    </source>
</evidence>
<protein>
    <recommendedName>
        <fullName evidence="3">DUF1127 domain-containing protein</fullName>
    </recommendedName>
</protein>
<evidence type="ECO:0000313" key="1">
    <source>
        <dbReference type="EMBL" id="GCL64921.1"/>
    </source>
</evidence>
<dbReference type="Proteomes" id="UP000301751">
    <property type="component" value="Unassembled WGS sequence"/>
</dbReference>
<accession>A0A480AU39</accession>
<keyword evidence="2" id="KW-1185">Reference proteome</keyword>